<gene>
    <name evidence="1" type="ORF">AXXA_01025</name>
</gene>
<dbReference type="HOGENOM" id="CLU_2366410_0_0_4"/>
<name>F7SU71_9BURK</name>
<accession>F7SU71</accession>
<evidence type="ECO:0000313" key="2">
    <source>
        <dbReference type="Proteomes" id="UP000004853"/>
    </source>
</evidence>
<protein>
    <submittedName>
        <fullName evidence="1">Uncharacterized protein</fullName>
    </submittedName>
</protein>
<dbReference type="EMBL" id="AFRQ01000009">
    <property type="protein sequence ID" value="EGP48400.1"/>
    <property type="molecule type" value="Genomic_DNA"/>
</dbReference>
<dbReference type="Proteomes" id="UP000004853">
    <property type="component" value="Unassembled WGS sequence"/>
</dbReference>
<proteinExistence type="predicted"/>
<dbReference type="AlphaFoldDB" id="F7SU71"/>
<comment type="caution">
    <text evidence="1">The sequence shown here is derived from an EMBL/GenBank/DDBJ whole genome shotgun (WGS) entry which is preliminary data.</text>
</comment>
<sequence>MAIKAWKVDSTGQACTLNVMATVLHWAVWPPEPLQAHGALVVAQATAEPVPNTLIAALQAAPGTSAWPAKRAWTAARAPSEAAEASCCCIQNSTP</sequence>
<organism evidence="1 2">
    <name type="scientific">Achromobacter insuavis AXX-A</name>
    <dbReference type="NCBI Taxonomy" id="1003200"/>
    <lineage>
        <taxon>Bacteria</taxon>
        <taxon>Pseudomonadati</taxon>
        <taxon>Pseudomonadota</taxon>
        <taxon>Betaproteobacteria</taxon>
        <taxon>Burkholderiales</taxon>
        <taxon>Alcaligenaceae</taxon>
        <taxon>Achromobacter</taxon>
    </lineage>
</organism>
<evidence type="ECO:0000313" key="1">
    <source>
        <dbReference type="EMBL" id="EGP48400.1"/>
    </source>
</evidence>
<reference evidence="1 2" key="1">
    <citation type="submission" date="2011-06" db="EMBL/GenBank/DDBJ databases">
        <authorList>
            <person name="Bador J."/>
            <person name="Amoureux L."/>
            <person name="Neuwirth C."/>
        </authorList>
    </citation>
    <scope>NUCLEOTIDE SEQUENCE [LARGE SCALE GENOMIC DNA]</scope>
    <source>
        <strain evidence="1 2">AXX-A</strain>
    </source>
</reference>